<feature type="transmembrane region" description="Helical" evidence="1">
    <location>
        <begin position="78"/>
        <end position="99"/>
    </location>
</feature>
<dbReference type="OrthoDB" id="1645614at2"/>
<gene>
    <name evidence="3" type="primary">ylbJ</name>
    <name evidence="3" type="ORF">FPZ49_13335</name>
</gene>
<accession>A0A559KBF2</accession>
<dbReference type="Proteomes" id="UP000317036">
    <property type="component" value="Unassembled WGS sequence"/>
</dbReference>
<proteinExistence type="predicted"/>
<evidence type="ECO:0000259" key="2">
    <source>
        <dbReference type="Pfam" id="PF07670"/>
    </source>
</evidence>
<feature type="transmembrane region" description="Helical" evidence="1">
    <location>
        <begin position="249"/>
        <end position="267"/>
    </location>
</feature>
<evidence type="ECO:0000313" key="3">
    <source>
        <dbReference type="EMBL" id="TVY09423.1"/>
    </source>
</evidence>
<evidence type="ECO:0000256" key="1">
    <source>
        <dbReference type="SAM" id="Phobius"/>
    </source>
</evidence>
<dbReference type="AlphaFoldDB" id="A0A559KBF2"/>
<keyword evidence="4" id="KW-1185">Reference proteome</keyword>
<feature type="transmembrane region" description="Helical" evidence="1">
    <location>
        <begin position="47"/>
        <end position="71"/>
    </location>
</feature>
<feature type="transmembrane region" description="Helical" evidence="1">
    <location>
        <begin position="331"/>
        <end position="354"/>
    </location>
</feature>
<name>A0A559KBF2_9BACL</name>
<dbReference type="InterPro" id="IPR011642">
    <property type="entry name" value="Gate_dom"/>
</dbReference>
<dbReference type="Pfam" id="PF07670">
    <property type="entry name" value="Gate"/>
    <property type="match status" value="1"/>
</dbReference>
<organism evidence="3 4">
    <name type="scientific">Paenibacillus cremeus</name>
    <dbReference type="NCBI Taxonomy" id="2163881"/>
    <lineage>
        <taxon>Bacteria</taxon>
        <taxon>Bacillati</taxon>
        <taxon>Bacillota</taxon>
        <taxon>Bacilli</taxon>
        <taxon>Bacillales</taxon>
        <taxon>Paenibacillaceae</taxon>
        <taxon>Paenibacillus</taxon>
    </lineage>
</organism>
<dbReference type="RefSeq" id="WP_144847385.1">
    <property type="nucleotide sequence ID" value="NZ_VNJI01000014.1"/>
</dbReference>
<feature type="transmembrane region" description="Helical" evidence="1">
    <location>
        <begin position="216"/>
        <end position="237"/>
    </location>
</feature>
<sequence>MRTKHSLLIAAALFALILAGLMVMFPAESFRASLKGMSIWWDVLFPALFPFFVISEMMLGVGIVHFFGTLLDPLMRPLFRIPGIGGFVVAMGFASGYPVGARLTSQLWSQGLVNREEGERLVAFTTSSDPIFLVGVVSVGFFQDPALAGILAVAHYGSAMLIGLLMRFHGRKQPASVSSGLPAAKDGRGIWPRAFDAMHVARLADGRSLGVMFQQALSSGLQLVLVIGGLVVFFSVVMEVMTASGIMSFFYASIDSVLGLFGVPLVLSQAVVNGFFEVTLGAKAAGAAAGIPLMYKAAIAAWVLSWAGLSVHGQIVSLLHHTNLRYFPFLAARFLHGLLAAGLVLVLWAPLAPYHETLRTFMPELDVTRPLTNLLGYTLPSAGVVFTAMLGSLLLLSVLFFIGKRWMNAMRT</sequence>
<keyword evidence="1" id="KW-0812">Transmembrane</keyword>
<evidence type="ECO:0000313" key="4">
    <source>
        <dbReference type="Proteomes" id="UP000317036"/>
    </source>
</evidence>
<keyword evidence="1" id="KW-1133">Transmembrane helix</keyword>
<dbReference type="NCBIfam" id="TIGR02871">
    <property type="entry name" value="spore_ylbJ"/>
    <property type="match status" value="1"/>
</dbReference>
<feature type="transmembrane region" description="Helical" evidence="1">
    <location>
        <begin position="146"/>
        <end position="166"/>
    </location>
</feature>
<feature type="transmembrane region" description="Helical" evidence="1">
    <location>
        <begin position="374"/>
        <end position="402"/>
    </location>
</feature>
<protein>
    <submittedName>
        <fullName evidence="3">Sporulation integral membrane protein YlbJ</fullName>
    </submittedName>
</protein>
<feature type="domain" description="Nucleoside transporter/FeoB GTPase Gate" evidence="2">
    <location>
        <begin position="44"/>
        <end position="111"/>
    </location>
</feature>
<keyword evidence="1" id="KW-0472">Membrane</keyword>
<dbReference type="EMBL" id="VNJI01000014">
    <property type="protein sequence ID" value="TVY09423.1"/>
    <property type="molecule type" value="Genomic_DNA"/>
</dbReference>
<dbReference type="InterPro" id="IPR014226">
    <property type="entry name" value="Spore_IM_YlbJ"/>
</dbReference>
<reference evidence="3 4" key="1">
    <citation type="submission" date="2019-07" db="EMBL/GenBank/DDBJ databases">
        <authorList>
            <person name="Kim J."/>
        </authorList>
    </citation>
    <scope>NUCLEOTIDE SEQUENCE [LARGE SCALE GENOMIC DNA]</scope>
    <source>
        <strain evidence="3 4">JC52</strain>
    </source>
</reference>
<comment type="caution">
    <text evidence="3">The sequence shown here is derived from an EMBL/GenBank/DDBJ whole genome shotgun (WGS) entry which is preliminary data.</text>
</comment>